<proteinExistence type="predicted"/>
<dbReference type="FunFam" id="3.40.50.12160:FF:000004">
    <property type="entry name" value="Threonylcarbamoyladenosine tRNA methylthiotransferase MtaB"/>
    <property type="match status" value="1"/>
</dbReference>
<dbReference type="GO" id="GO:0046872">
    <property type="term" value="F:metal ion binding"/>
    <property type="evidence" value="ECO:0007669"/>
    <property type="project" value="UniProtKB-KW"/>
</dbReference>
<gene>
    <name evidence="5" type="ORF">METZ01_LOCUS516166</name>
</gene>
<keyword evidence="2" id="KW-0963">Cytoplasm</keyword>
<dbReference type="PANTHER" id="PTHR43837">
    <property type="entry name" value="RIBOSOMAL PROTEIN S12 METHYLTHIOTRANSFERASE RIMO"/>
    <property type="match status" value="1"/>
</dbReference>
<sequence length="184" mass="20618">MLKTKSVSFYTLGCKLNFSETSTIGRQLADIGFTKTPFEKKADLYVINTCSVTEKANRECGRIIRKAKRISPNSIVVVTGCYAQLKPEAIAEISGVDMVLGAKEKFNLPKLLYNINKKQTEKIHGCEIDNLDYHSSFSLNDRSRSFLKIQDGCDYPCTYCTIPLARGKSRCDSIENIVENAKNI</sequence>
<protein>
    <recommendedName>
        <fullName evidence="4">MTTase N-terminal domain-containing protein</fullName>
    </recommendedName>
</protein>
<feature type="non-terminal residue" evidence="5">
    <location>
        <position position="184"/>
    </location>
</feature>
<dbReference type="Gene3D" id="3.40.50.12160">
    <property type="entry name" value="Methylthiotransferase, N-terminal domain"/>
    <property type="match status" value="1"/>
</dbReference>
<dbReference type="AlphaFoldDB" id="A0A383F279"/>
<dbReference type="Pfam" id="PF00919">
    <property type="entry name" value="UPF0004"/>
    <property type="match status" value="1"/>
</dbReference>
<dbReference type="GO" id="GO:0035599">
    <property type="term" value="F:aspartic acid methylthiotransferase activity"/>
    <property type="evidence" value="ECO:0007669"/>
    <property type="project" value="TreeGrafter"/>
</dbReference>
<dbReference type="GO" id="GO:0005829">
    <property type="term" value="C:cytosol"/>
    <property type="evidence" value="ECO:0007669"/>
    <property type="project" value="TreeGrafter"/>
</dbReference>
<evidence type="ECO:0000256" key="3">
    <source>
        <dbReference type="ARBA" id="ARBA00022694"/>
    </source>
</evidence>
<feature type="domain" description="MTTase N-terminal" evidence="4">
    <location>
        <begin position="5"/>
        <end position="117"/>
    </location>
</feature>
<dbReference type="PANTHER" id="PTHR43837:SF1">
    <property type="entry name" value="RIBOSOMAL PROTEIN US12 METHYLTHIOTRANSFERASE RIMO"/>
    <property type="match status" value="1"/>
</dbReference>
<dbReference type="InterPro" id="IPR020612">
    <property type="entry name" value="Methylthiotransferase_CS"/>
</dbReference>
<organism evidence="5">
    <name type="scientific">marine metagenome</name>
    <dbReference type="NCBI Taxonomy" id="408172"/>
    <lineage>
        <taxon>unclassified sequences</taxon>
        <taxon>metagenomes</taxon>
        <taxon>ecological metagenomes</taxon>
    </lineage>
</organism>
<evidence type="ECO:0000313" key="5">
    <source>
        <dbReference type="EMBL" id="SVE63312.1"/>
    </source>
</evidence>
<evidence type="ECO:0000259" key="4">
    <source>
        <dbReference type="PROSITE" id="PS51449"/>
    </source>
</evidence>
<comment type="cofactor">
    <cofactor evidence="1">
        <name>[4Fe-4S] cluster</name>
        <dbReference type="ChEBI" id="CHEBI:49883"/>
    </cofactor>
</comment>
<name>A0A383F279_9ZZZZ</name>
<dbReference type="SUPFAM" id="SSF102114">
    <property type="entry name" value="Radical SAM enzymes"/>
    <property type="match status" value="1"/>
</dbReference>
<dbReference type="InterPro" id="IPR013848">
    <property type="entry name" value="Methylthiotransferase_N"/>
</dbReference>
<evidence type="ECO:0000256" key="1">
    <source>
        <dbReference type="ARBA" id="ARBA00001966"/>
    </source>
</evidence>
<dbReference type="InterPro" id="IPR005840">
    <property type="entry name" value="Ribosomal_uS12_MeSTrfase_RimO"/>
</dbReference>
<dbReference type="PROSITE" id="PS01278">
    <property type="entry name" value="MTTASE_RADICAL"/>
    <property type="match status" value="1"/>
</dbReference>
<dbReference type="InterPro" id="IPR038135">
    <property type="entry name" value="Methylthiotransferase_N_sf"/>
</dbReference>
<evidence type="ECO:0000256" key="2">
    <source>
        <dbReference type="ARBA" id="ARBA00022490"/>
    </source>
</evidence>
<dbReference type="EMBL" id="UINC01230967">
    <property type="protein sequence ID" value="SVE63312.1"/>
    <property type="molecule type" value="Genomic_DNA"/>
</dbReference>
<dbReference type="PROSITE" id="PS51449">
    <property type="entry name" value="MTTASE_N"/>
    <property type="match status" value="1"/>
</dbReference>
<dbReference type="Gene3D" id="3.80.30.20">
    <property type="entry name" value="tm_1862 like domain"/>
    <property type="match status" value="1"/>
</dbReference>
<keyword evidence="3" id="KW-0819">tRNA processing</keyword>
<dbReference type="InterPro" id="IPR023404">
    <property type="entry name" value="rSAM_horseshoe"/>
</dbReference>
<accession>A0A383F279</accession>
<dbReference type="GO" id="GO:0008033">
    <property type="term" value="P:tRNA processing"/>
    <property type="evidence" value="ECO:0007669"/>
    <property type="project" value="UniProtKB-KW"/>
</dbReference>
<dbReference type="InterPro" id="IPR058240">
    <property type="entry name" value="rSAM_sf"/>
</dbReference>
<reference evidence="5" key="1">
    <citation type="submission" date="2018-05" db="EMBL/GenBank/DDBJ databases">
        <authorList>
            <person name="Lanie J.A."/>
            <person name="Ng W.-L."/>
            <person name="Kazmierczak K.M."/>
            <person name="Andrzejewski T.M."/>
            <person name="Davidsen T.M."/>
            <person name="Wayne K.J."/>
            <person name="Tettelin H."/>
            <person name="Glass J.I."/>
            <person name="Rusch D."/>
            <person name="Podicherti R."/>
            <person name="Tsui H.-C.T."/>
            <person name="Winkler M.E."/>
        </authorList>
    </citation>
    <scope>NUCLEOTIDE SEQUENCE</scope>
</reference>
<dbReference type="GO" id="GO:0051539">
    <property type="term" value="F:4 iron, 4 sulfur cluster binding"/>
    <property type="evidence" value="ECO:0007669"/>
    <property type="project" value="UniProtKB-KW"/>
</dbReference>